<dbReference type="Gene3D" id="3.30.1330.60">
    <property type="entry name" value="OmpA-like domain"/>
    <property type="match status" value="1"/>
</dbReference>
<evidence type="ECO:0000256" key="12">
    <source>
        <dbReference type="SAM" id="SignalP"/>
    </source>
</evidence>
<keyword evidence="7" id="KW-0626">Porin</keyword>
<evidence type="ECO:0000256" key="4">
    <source>
        <dbReference type="ARBA" id="ARBA00022452"/>
    </source>
</evidence>
<proteinExistence type="inferred from homology"/>
<evidence type="ECO:0000256" key="2">
    <source>
        <dbReference type="ARBA" id="ARBA00005710"/>
    </source>
</evidence>
<accession>A0A160SY90</accession>
<evidence type="ECO:0000256" key="11">
    <source>
        <dbReference type="SAM" id="MobiDB-lite"/>
    </source>
</evidence>
<comment type="similarity">
    <text evidence="2">Belongs to the outer membrane OOP (TC 1.B.6) superfamily. OmpA family.</text>
</comment>
<feature type="region of interest" description="Disordered" evidence="11">
    <location>
        <begin position="154"/>
        <end position="239"/>
    </location>
</feature>
<keyword evidence="4" id="KW-1134">Transmembrane beta strand</keyword>
<dbReference type="AlphaFoldDB" id="A0A160SY90"/>
<organism evidence="14 15">
    <name type="scientific">Buchnera aphidicola subsp. Tuberolachnus salignus</name>
    <dbReference type="NCBI Taxonomy" id="98804"/>
    <lineage>
        <taxon>Bacteria</taxon>
        <taxon>Pseudomonadati</taxon>
        <taxon>Pseudomonadota</taxon>
        <taxon>Gammaproteobacteria</taxon>
        <taxon>Enterobacterales</taxon>
        <taxon>Erwiniaceae</taxon>
        <taxon>Buchnera</taxon>
    </lineage>
</organism>
<dbReference type="InterPro" id="IPR000498">
    <property type="entry name" value="OmpA-like_TM_dom"/>
</dbReference>
<evidence type="ECO:0000256" key="7">
    <source>
        <dbReference type="ARBA" id="ARBA00023114"/>
    </source>
</evidence>
<comment type="subcellular location">
    <subcellularLocation>
        <location evidence="1">Cell outer membrane</location>
        <topology evidence="1">Multi-pass membrane protein</topology>
    </subcellularLocation>
</comment>
<name>A0A160SY90_BUCTT</name>
<dbReference type="SMR" id="A0A160SY90"/>
<dbReference type="GO" id="GO:0009279">
    <property type="term" value="C:cell outer membrane"/>
    <property type="evidence" value="ECO:0007669"/>
    <property type="project" value="UniProtKB-SubCell"/>
</dbReference>
<dbReference type="PRINTS" id="PR01021">
    <property type="entry name" value="OMPADOMAIN"/>
</dbReference>
<keyword evidence="8 10" id="KW-0472">Membrane</keyword>
<dbReference type="GO" id="GO:0015288">
    <property type="term" value="F:porin activity"/>
    <property type="evidence" value="ECO:0007669"/>
    <property type="project" value="UniProtKB-KW"/>
</dbReference>
<dbReference type="PROSITE" id="PS51123">
    <property type="entry name" value="OMPA_2"/>
    <property type="match status" value="1"/>
</dbReference>
<feature type="chain" id="PRO_5007819993" evidence="12">
    <location>
        <begin position="22"/>
        <end position="481"/>
    </location>
</feature>
<dbReference type="SUPFAM" id="SSF103088">
    <property type="entry name" value="OmpA-like"/>
    <property type="match status" value="1"/>
</dbReference>
<dbReference type="PATRIC" id="fig|98804.3.peg.209"/>
<evidence type="ECO:0000313" key="15">
    <source>
        <dbReference type="Proteomes" id="UP000243633"/>
    </source>
</evidence>
<dbReference type="InterPro" id="IPR011250">
    <property type="entry name" value="OMP/PagP_B-barrel"/>
</dbReference>
<dbReference type="RefSeq" id="WP_075472633.1">
    <property type="nucleotide sequence ID" value="NZ_LN890285.1"/>
</dbReference>
<dbReference type="InterPro" id="IPR036737">
    <property type="entry name" value="OmpA-like_sf"/>
</dbReference>
<reference evidence="15" key="1">
    <citation type="submission" date="2015-10" db="EMBL/GenBank/DDBJ databases">
        <authorList>
            <person name="Manzano-Marin A."/>
            <person name="Manzano-Marin A."/>
        </authorList>
    </citation>
    <scope>NUCLEOTIDE SEQUENCE [LARGE SCALE GENOMIC DNA]</scope>
    <source>
        <strain evidence="15">BTs</strain>
    </source>
</reference>
<evidence type="ECO:0000256" key="10">
    <source>
        <dbReference type="PROSITE-ProRule" id="PRU00473"/>
    </source>
</evidence>
<keyword evidence="15" id="KW-1185">Reference proteome</keyword>
<evidence type="ECO:0000256" key="6">
    <source>
        <dbReference type="ARBA" id="ARBA00023065"/>
    </source>
</evidence>
<dbReference type="STRING" id="98804.BTSPAZIEG_0222"/>
<evidence type="ECO:0000256" key="9">
    <source>
        <dbReference type="ARBA" id="ARBA00023237"/>
    </source>
</evidence>
<dbReference type="InterPro" id="IPR006665">
    <property type="entry name" value="OmpA-like"/>
</dbReference>
<evidence type="ECO:0000256" key="1">
    <source>
        <dbReference type="ARBA" id="ARBA00004571"/>
    </source>
</evidence>
<evidence type="ECO:0000256" key="3">
    <source>
        <dbReference type="ARBA" id="ARBA00022448"/>
    </source>
</evidence>
<evidence type="ECO:0000259" key="13">
    <source>
        <dbReference type="PROSITE" id="PS51123"/>
    </source>
</evidence>
<evidence type="ECO:0000313" key="14">
    <source>
        <dbReference type="EMBL" id="CUR53194.1"/>
    </source>
</evidence>
<feature type="compositionally biased region" description="Low complexity" evidence="11">
    <location>
        <begin position="219"/>
        <end position="239"/>
    </location>
</feature>
<dbReference type="GO" id="GO:0046930">
    <property type="term" value="C:pore complex"/>
    <property type="evidence" value="ECO:0007669"/>
    <property type="project" value="UniProtKB-KW"/>
</dbReference>
<keyword evidence="12" id="KW-0732">Signal</keyword>
<dbReference type="SUPFAM" id="SSF56925">
    <property type="entry name" value="OMPA-like"/>
    <property type="match status" value="1"/>
</dbReference>
<evidence type="ECO:0000256" key="5">
    <source>
        <dbReference type="ARBA" id="ARBA00022692"/>
    </source>
</evidence>
<feature type="compositionally biased region" description="Low complexity" evidence="11">
    <location>
        <begin position="161"/>
        <end position="177"/>
    </location>
</feature>
<keyword evidence="5" id="KW-0812">Transmembrane</keyword>
<feature type="signal peptide" evidence="12">
    <location>
        <begin position="1"/>
        <end position="21"/>
    </location>
</feature>
<sequence length="481" mass="54243" precursor="true">MKKILFFFVIMMSSMMTPVSAVETSNHNYWYVGIKNNILPIESSVKIQEKEEVIKISNFFNCVRDFNLGGFVGYKFNPYLSFQMESNVSGKMLPFLKFDFPDIYNYDLNGTAKFSIPLSSSLNAYARIGTSYEVYNSIKPTQSEIKEPVVVEKPVTPPTPEVQAAAPAAEAPAQPAAENEGATEAPAQPAAENEGATESSDQPAAENEGGSETPKEVTEPQTPQQPVVTTPTPEVVPTPVKTDSLKAISKNIQPQYNIRPVLAVGLDYFFNPNTNLHFDYNFKKILQDGFAPLEKSVWGCCNVGISWNFNNFESNVKNTHINTFRPILSNHISHKKNIVNDLQYKNKKFLNPNFEKTILFPSKSFTLSQNSKNILENLVKQIKKYNLNQKFIEITGYSDQLGLPEENKKLSEKRAQIVADFLHLNNFPIKKMFVRGLGSTSFFSQKTNSIIHNTKNLKNSFKFDRRVVIKISSLPRKKITF</sequence>
<gene>
    <name evidence="14" type="primary">ompA</name>
    <name evidence="14" type="ORF">BTSPAZIEG_0222</name>
</gene>
<dbReference type="Pfam" id="PF01389">
    <property type="entry name" value="OmpA_membrane"/>
    <property type="match status" value="1"/>
</dbReference>
<keyword evidence="9" id="KW-0998">Cell outer membrane</keyword>
<dbReference type="CDD" id="cd07185">
    <property type="entry name" value="OmpA_C-like"/>
    <property type="match status" value="1"/>
</dbReference>
<dbReference type="GO" id="GO:0006811">
    <property type="term" value="P:monoatomic ion transport"/>
    <property type="evidence" value="ECO:0007669"/>
    <property type="project" value="UniProtKB-KW"/>
</dbReference>
<dbReference type="PANTHER" id="PTHR30329">
    <property type="entry name" value="STATOR ELEMENT OF FLAGELLAR MOTOR COMPLEX"/>
    <property type="match status" value="1"/>
</dbReference>
<dbReference type="Gene3D" id="2.40.160.20">
    <property type="match status" value="1"/>
</dbReference>
<dbReference type="InterPro" id="IPR006664">
    <property type="entry name" value="OMP_bac"/>
</dbReference>
<keyword evidence="6" id="KW-0406">Ion transport</keyword>
<dbReference type="Proteomes" id="UP000243633">
    <property type="component" value="Chromosome 1"/>
</dbReference>
<evidence type="ECO:0000256" key="8">
    <source>
        <dbReference type="ARBA" id="ARBA00023136"/>
    </source>
</evidence>
<dbReference type="PANTHER" id="PTHR30329:SF21">
    <property type="entry name" value="LIPOPROTEIN YIAD-RELATED"/>
    <property type="match status" value="1"/>
</dbReference>
<protein>
    <submittedName>
        <fullName evidence="14">Outer membrane protein A</fullName>
    </submittedName>
</protein>
<dbReference type="InterPro" id="IPR050330">
    <property type="entry name" value="Bact_OuterMem_StrucFunc"/>
</dbReference>
<feature type="domain" description="OmpA-like" evidence="13">
    <location>
        <begin position="347"/>
        <end position="475"/>
    </location>
</feature>
<keyword evidence="3" id="KW-0813">Transport</keyword>
<dbReference type="EMBL" id="LN890285">
    <property type="protein sequence ID" value="CUR53194.1"/>
    <property type="molecule type" value="Genomic_DNA"/>
</dbReference>
<dbReference type="Pfam" id="PF00691">
    <property type="entry name" value="OmpA"/>
    <property type="match status" value="1"/>
</dbReference>